<keyword evidence="4" id="KW-0378">Hydrolase</keyword>
<dbReference type="OrthoDB" id="1667202at2759"/>
<dbReference type="PRINTS" id="PR00503">
    <property type="entry name" value="BROMODOMAIN"/>
</dbReference>
<dbReference type="Gene3D" id="1.20.920.10">
    <property type="entry name" value="Bromodomain-like"/>
    <property type="match status" value="1"/>
</dbReference>
<proteinExistence type="predicted"/>
<dbReference type="EMBL" id="BMAC01000140">
    <property type="protein sequence ID" value="GFP87235.1"/>
    <property type="molecule type" value="Genomic_DNA"/>
</dbReference>
<dbReference type="GO" id="GO:0008233">
    <property type="term" value="F:peptidase activity"/>
    <property type="evidence" value="ECO:0007669"/>
    <property type="project" value="UniProtKB-KW"/>
</dbReference>
<keyword evidence="5" id="KW-1185">Reference proteome</keyword>
<evidence type="ECO:0000256" key="2">
    <source>
        <dbReference type="PROSITE-ProRule" id="PRU00035"/>
    </source>
</evidence>
<evidence type="ECO:0000313" key="5">
    <source>
        <dbReference type="Proteomes" id="UP000653305"/>
    </source>
</evidence>
<evidence type="ECO:0000259" key="3">
    <source>
        <dbReference type="PROSITE" id="PS50014"/>
    </source>
</evidence>
<dbReference type="Proteomes" id="UP000653305">
    <property type="component" value="Unassembled WGS sequence"/>
</dbReference>
<protein>
    <submittedName>
        <fullName evidence="4">Protease Do-like 7</fullName>
    </submittedName>
</protein>
<dbReference type="GO" id="GO:0006508">
    <property type="term" value="P:proteolysis"/>
    <property type="evidence" value="ECO:0007669"/>
    <property type="project" value="UniProtKB-KW"/>
</dbReference>
<keyword evidence="1 2" id="KW-0103">Bromodomain</keyword>
<keyword evidence="4" id="KW-0645">Protease</keyword>
<dbReference type="Pfam" id="PF00439">
    <property type="entry name" value="Bromodomain"/>
    <property type="match status" value="1"/>
</dbReference>
<sequence>MERLGLEMAMEGIEMSMKENLYMEIDQPLKENLATAEYWRKALDKVVLTVVVLQTTTYRAFDTESAGVSYSTRFIVDKSRGIILPNRHVVKPGPVVAKLCLKDTYGVFSEPVDINELPDYFEVIKQPMDFGTVRKKLIRLLFVVMRIEKVGDCTNR</sequence>
<dbReference type="SUPFAM" id="SSF47370">
    <property type="entry name" value="Bromodomain"/>
    <property type="match status" value="1"/>
</dbReference>
<dbReference type="InterPro" id="IPR001487">
    <property type="entry name" value="Bromodomain"/>
</dbReference>
<evidence type="ECO:0000256" key="1">
    <source>
        <dbReference type="ARBA" id="ARBA00023117"/>
    </source>
</evidence>
<gene>
    <name evidence="4" type="ORF">PHJA_000867200</name>
</gene>
<dbReference type="PANTHER" id="PTHR46366">
    <property type="entry name" value="PRO-APOPTOTIC SERINE PROTEASE NMA111"/>
    <property type="match status" value="1"/>
</dbReference>
<dbReference type="AlphaFoldDB" id="A0A830BUE6"/>
<dbReference type="PROSITE" id="PS50014">
    <property type="entry name" value="BROMODOMAIN_2"/>
    <property type="match status" value="1"/>
</dbReference>
<comment type="caution">
    <text evidence="4">The sequence shown here is derived from an EMBL/GenBank/DDBJ whole genome shotgun (WGS) entry which is preliminary data.</text>
</comment>
<dbReference type="PANTHER" id="PTHR46366:SF1">
    <property type="entry name" value="PDZ DOMAIN-CONTAINING PROTEIN C1685.05"/>
    <property type="match status" value="1"/>
</dbReference>
<evidence type="ECO:0000313" key="4">
    <source>
        <dbReference type="EMBL" id="GFP87235.1"/>
    </source>
</evidence>
<accession>A0A830BUE6</accession>
<dbReference type="InterPro" id="IPR036427">
    <property type="entry name" value="Bromodomain-like_sf"/>
</dbReference>
<reference evidence="4" key="1">
    <citation type="submission" date="2020-07" db="EMBL/GenBank/DDBJ databases">
        <title>Ethylene signaling mediates host invasion by parasitic plants.</title>
        <authorList>
            <person name="Yoshida S."/>
        </authorList>
    </citation>
    <scope>NUCLEOTIDE SEQUENCE</scope>
    <source>
        <strain evidence="4">Okayama</strain>
    </source>
</reference>
<feature type="domain" description="Bromo" evidence="3">
    <location>
        <begin position="108"/>
        <end position="156"/>
    </location>
</feature>
<name>A0A830BUE6_9LAMI</name>
<organism evidence="4 5">
    <name type="scientific">Phtheirospermum japonicum</name>
    <dbReference type="NCBI Taxonomy" id="374723"/>
    <lineage>
        <taxon>Eukaryota</taxon>
        <taxon>Viridiplantae</taxon>
        <taxon>Streptophyta</taxon>
        <taxon>Embryophyta</taxon>
        <taxon>Tracheophyta</taxon>
        <taxon>Spermatophyta</taxon>
        <taxon>Magnoliopsida</taxon>
        <taxon>eudicotyledons</taxon>
        <taxon>Gunneridae</taxon>
        <taxon>Pentapetalae</taxon>
        <taxon>asterids</taxon>
        <taxon>lamiids</taxon>
        <taxon>Lamiales</taxon>
        <taxon>Orobanchaceae</taxon>
        <taxon>Orobanchaceae incertae sedis</taxon>
        <taxon>Phtheirospermum</taxon>
    </lineage>
</organism>